<evidence type="ECO:0000256" key="1">
    <source>
        <dbReference type="ARBA" id="ARBA00004496"/>
    </source>
</evidence>
<feature type="compositionally biased region" description="Low complexity" evidence="4">
    <location>
        <begin position="513"/>
        <end position="523"/>
    </location>
</feature>
<organism evidence="6 7">
    <name type="scientific">Equus caballus</name>
    <name type="common">Horse</name>
    <dbReference type="NCBI Taxonomy" id="9796"/>
    <lineage>
        <taxon>Eukaryota</taxon>
        <taxon>Metazoa</taxon>
        <taxon>Chordata</taxon>
        <taxon>Craniata</taxon>
        <taxon>Vertebrata</taxon>
        <taxon>Euteleostomi</taxon>
        <taxon>Mammalia</taxon>
        <taxon>Eutheria</taxon>
        <taxon>Laurasiatheria</taxon>
        <taxon>Perissodactyla</taxon>
        <taxon>Equidae</taxon>
        <taxon>Equus</taxon>
    </lineage>
</organism>
<feature type="compositionally biased region" description="Gly residues" evidence="4">
    <location>
        <begin position="838"/>
        <end position="850"/>
    </location>
</feature>
<reference evidence="6 7" key="1">
    <citation type="journal article" date="2009" name="Science">
        <title>Genome sequence, comparative analysis, and population genetics of the domestic horse.</title>
        <authorList>
            <consortium name="Broad Institute Genome Sequencing Platform"/>
            <consortium name="Broad Institute Whole Genome Assembly Team"/>
            <person name="Wade C.M."/>
            <person name="Giulotto E."/>
            <person name="Sigurdsson S."/>
            <person name="Zoli M."/>
            <person name="Gnerre S."/>
            <person name="Imsland F."/>
            <person name="Lear T.L."/>
            <person name="Adelson D.L."/>
            <person name="Bailey E."/>
            <person name="Bellone R.R."/>
            <person name="Bloecker H."/>
            <person name="Distl O."/>
            <person name="Edgar R.C."/>
            <person name="Garber M."/>
            <person name="Leeb T."/>
            <person name="Mauceli E."/>
            <person name="MacLeod J.N."/>
            <person name="Penedo M.C.T."/>
            <person name="Raison J.M."/>
            <person name="Sharpe T."/>
            <person name="Vogel J."/>
            <person name="Andersson L."/>
            <person name="Antczak D.F."/>
            <person name="Biagi T."/>
            <person name="Binns M.M."/>
            <person name="Chowdhary B.P."/>
            <person name="Coleman S.J."/>
            <person name="Della Valle G."/>
            <person name="Fryc S."/>
            <person name="Guerin G."/>
            <person name="Hasegawa T."/>
            <person name="Hill E.W."/>
            <person name="Jurka J."/>
            <person name="Kiialainen A."/>
            <person name="Lindgren G."/>
            <person name="Liu J."/>
            <person name="Magnani E."/>
            <person name="Mickelson J.R."/>
            <person name="Murray J."/>
            <person name="Nergadze S.G."/>
            <person name="Onofrio R."/>
            <person name="Pedroni S."/>
            <person name="Piras M.F."/>
            <person name="Raudsepp T."/>
            <person name="Rocchi M."/>
            <person name="Roeed K.H."/>
            <person name="Ryder O.A."/>
            <person name="Searle S."/>
            <person name="Skow L."/>
            <person name="Swinburne J.E."/>
            <person name="Syvaenen A.C."/>
            <person name="Tozaki T."/>
            <person name="Valberg S.J."/>
            <person name="Vaudin M."/>
            <person name="White J.R."/>
            <person name="Zody M.C."/>
            <person name="Lander E.S."/>
            <person name="Lindblad-Toh K."/>
        </authorList>
    </citation>
    <scope>NUCLEOTIDE SEQUENCE [LARGE SCALE GENOMIC DNA]</scope>
    <source>
        <strain evidence="6 7">Thoroughbred</strain>
    </source>
</reference>
<dbReference type="FunFam" id="3.30.870.10:FF:000004">
    <property type="entry name" value="protein FAM83H isoform X2"/>
    <property type="match status" value="1"/>
</dbReference>
<dbReference type="Ensembl" id="ENSECAT00000087151.1">
    <property type="protein sequence ID" value="ENSECAP00000065275.1"/>
    <property type="gene ID" value="ENSECAG00000011605.4"/>
</dbReference>
<dbReference type="Gene3D" id="3.30.870.10">
    <property type="entry name" value="Endonuclease Chain A"/>
    <property type="match status" value="1"/>
</dbReference>
<dbReference type="PANTHER" id="PTHR16181">
    <property type="entry name" value="PROTEIN FAM83A-RELATED"/>
    <property type="match status" value="1"/>
</dbReference>
<dbReference type="InterPro" id="IPR012461">
    <property type="entry name" value="SACK1"/>
</dbReference>
<feature type="region of interest" description="Disordered" evidence="4">
    <location>
        <begin position="604"/>
        <end position="624"/>
    </location>
</feature>
<reference evidence="6" key="3">
    <citation type="submission" date="2025-09" db="UniProtKB">
        <authorList>
            <consortium name="Ensembl"/>
        </authorList>
    </citation>
    <scope>IDENTIFICATION</scope>
    <source>
        <strain evidence="6">Thoroughbred</strain>
    </source>
</reference>
<dbReference type="GO" id="GO:0019901">
    <property type="term" value="F:protein kinase binding"/>
    <property type="evidence" value="ECO:0000318"/>
    <property type="project" value="GO_Central"/>
</dbReference>
<proteinExistence type="inferred from homology"/>
<evidence type="ECO:0000256" key="4">
    <source>
        <dbReference type="SAM" id="MobiDB-lite"/>
    </source>
</evidence>
<sequence>MALLVRVLGNRVSISQWVPVCSRLVPVPPMQGQWGRALSGTSQWPQMSQFLACGRSEQIPGIDIQLSRKSHTTNKLSATKDSLQPVEEKVGAFTKIIEAMGFTGPLKYSKWKIKIAALRMYTSCVEKTDFEEFFLRCQMPDTFNSWFLITLLHVWMCLVRMKQEGRSGKYMCRIIVHFMWEDVEQRGRVMGVNSYILKKNMILMTNNFYAAILGYDEGLLSDDHGLAAALWRTFFNQKCEDPRHLELLVEYVRKQMQYLDSMNDPPDLDLGWPEVPQATGFSPTQAVVHFQRDKAKNIKDLLRFLFSQARTVVAVVMDVFTDMELLCDLMEASSRRGVPVYLLLAQEHLRHFLEMCYKMDLNGGHLPNMRVRSTCGDMYCSKAGRRFTGQALEKFVIIDCEQVVAGSYSFTWLCSQAHTSMVLQLRGRIVEDFDREFRCLYAESQPVEGFCGGDDPLSPRAPCPPTVALASRPRIPSATSSSPSSTSLSSIKHSPLMGRSSYLALPGGGGCSDMGMGSSSPGPAHGEASGQPSLQRQMSDPNHGFLPGPYRANLGKLGAFPWSQSSPALNHNSASPLTLTVRSPLLPHPRLLFPFPRGVSALSKLPENGLPGSREPSPTRGRWVPGTALETVEEKKVSLSQSHGQLDLLVPFSRAREEGGPDSGVTPNSGSLWPGEQATEDRRLFPSQRYSQMDILPRAQDGRGAPESGSPRPGDQTPEDKKLSPNHGHGQLDLLVQYPKAGGSRVPPEANSSARAGKQGPDERRQTLGHSQLDLITKFGPFRGEGPGPSGLPGPSPARKAGVGSGDEKRLTLGHSKLDLITKYHQLQGTRQGPDPGLPGGPTGGHGNGSSNGLLEDEKRLTLGHSKLDLITKYNKSKCKLLRSRFES</sequence>
<keyword evidence="7" id="KW-1185">Reference proteome</keyword>
<evidence type="ECO:0000313" key="6">
    <source>
        <dbReference type="Ensembl" id="ENSECAP00000065275.1"/>
    </source>
</evidence>
<dbReference type="InterPro" id="IPR050944">
    <property type="entry name" value="FAM83"/>
</dbReference>
<accession>A0A9L0RRQ9</accession>
<feature type="domain" description="Scaffolding anchor of CK1" evidence="5">
    <location>
        <begin position="261"/>
        <end position="446"/>
    </location>
</feature>
<dbReference type="AlphaFoldDB" id="A0A9L0RRQ9"/>
<protein>
    <submittedName>
        <fullName evidence="6">Ubiquinol-cytochrome c reductase complex assembly factor 1</fullName>
    </submittedName>
</protein>
<evidence type="ECO:0000259" key="5">
    <source>
        <dbReference type="Pfam" id="PF07894"/>
    </source>
</evidence>
<dbReference type="PANTHER" id="PTHR16181:SF29">
    <property type="entry name" value="PROTEIN FAM83A-RELATED"/>
    <property type="match status" value="1"/>
</dbReference>
<evidence type="ECO:0000313" key="7">
    <source>
        <dbReference type="Proteomes" id="UP000002281"/>
    </source>
</evidence>
<dbReference type="GO" id="GO:0007165">
    <property type="term" value="P:signal transduction"/>
    <property type="evidence" value="ECO:0000318"/>
    <property type="project" value="GO_Central"/>
</dbReference>
<dbReference type="GeneTree" id="ENSGT00940000160254"/>
<dbReference type="Pfam" id="PF07894">
    <property type="entry name" value="SACK1"/>
    <property type="match status" value="1"/>
</dbReference>
<feature type="compositionally biased region" description="Basic and acidic residues" evidence="4">
    <location>
        <begin position="806"/>
        <end position="822"/>
    </location>
</feature>
<feature type="compositionally biased region" description="Low complexity" evidence="4">
    <location>
        <begin position="470"/>
        <end position="493"/>
    </location>
</feature>
<dbReference type="Proteomes" id="UP000002281">
    <property type="component" value="Chromosome 22"/>
</dbReference>
<comment type="similarity">
    <text evidence="2">Belongs to the FAM83 family.</text>
</comment>
<feature type="region of interest" description="Disordered" evidence="4">
    <location>
        <begin position="462"/>
        <end position="493"/>
    </location>
</feature>
<name>A0A9L0RRQ9_HORSE</name>
<evidence type="ECO:0000256" key="2">
    <source>
        <dbReference type="ARBA" id="ARBA00006937"/>
    </source>
</evidence>
<keyword evidence="3" id="KW-0963">Cytoplasm</keyword>
<dbReference type="SUPFAM" id="SSF56024">
    <property type="entry name" value="Phospholipase D/nuclease"/>
    <property type="match status" value="1"/>
</dbReference>
<evidence type="ECO:0000256" key="3">
    <source>
        <dbReference type="ARBA" id="ARBA00022490"/>
    </source>
</evidence>
<comment type="subcellular location">
    <subcellularLocation>
        <location evidence="1">Cytoplasm</location>
    </subcellularLocation>
</comment>
<reference evidence="6" key="2">
    <citation type="submission" date="2025-08" db="UniProtKB">
        <authorList>
            <consortium name="Ensembl"/>
        </authorList>
    </citation>
    <scope>IDENTIFICATION</scope>
    <source>
        <strain evidence="6">Thoroughbred</strain>
    </source>
</reference>
<dbReference type="GO" id="GO:0005737">
    <property type="term" value="C:cytoplasm"/>
    <property type="evidence" value="ECO:0007669"/>
    <property type="project" value="UniProtKB-SubCell"/>
</dbReference>
<feature type="region of interest" description="Disordered" evidence="4">
    <location>
        <begin position="510"/>
        <end position="549"/>
    </location>
</feature>
<feature type="compositionally biased region" description="Polar residues" evidence="4">
    <location>
        <begin position="530"/>
        <end position="540"/>
    </location>
</feature>
<gene>
    <name evidence="6" type="primary">FAM83C</name>
</gene>
<feature type="region of interest" description="Disordered" evidence="4">
    <location>
        <begin position="655"/>
        <end position="857"/>
    </location>
</feature>